<reference evidence="1 2" key="1">
    <citation type="journal article" date="2016" name="Int. J. Syst. Evol. Microbiol.">
        <title>Labrenzia salina sp. nov., isolated from the rhizosphere of the halophyte Arthrocnemum macrostachyum.</title>
        <authorList>
            <person name="Camacho M."/>
            <person name="Redondo-Gomez S."/>
            <person name="Rodriguez-Llorente I."/>
            <person name="Rohde M."/>
            <person name="Sproer C."/>
            <person name="Schumann P."/>
            <person name="Klenk H.P."/>
            <person name="Montero-Calasanz M.D.C."/>
        </authorList>
    </citation>
    <scope>NUCLEOTIDE SEQUENCE [LARGE SCALE GENOMIC DNA]</scope>
    <source>
        <strain evidence="1 2">DSM 29163</strain>
    </source>
</reference>
<dbReference type="Proteomes" id="UP001300261">
    <property type="component" value="Unassembled WGS sequence"/>
</dbReference>
<comment type="caution">
    <text evidence="1">The sequence shown here is derived from an EMBL/GenBank/DDBJ whole genome shotgun (WGS) entry which is preliminary data.</text>
</comment>
<dbReference type="EMBL" id="JAPEVI010000003">
    <property type="protein sequence ID" value="MCX2721844.1"/>
    <property type="molecule type" value="Genomic_DNA"/>
</dbReference>
<proteinExistence type="predicted"/>
<sequence>MSGAEWDWTPGVGVGPFGFGTLIQDYMSHYDVKLVRREGSSITGCGEYEIGGEDKVVWTEEGKIVCVRSDDFWGYKGKNLIGMSEEELIAHMGQDPDEIGTSV</sequence>
<evidence type="ECO:0000313" key="1">
    <source>
        <dbReference type="EMBL" id="MCX2721844.1"/>
    </source>
</evidence>
<protein>
    <submittedName>
        <fullName evidence="1">Uncharacterized protein</fullName>
    </submittedName>
</protein>
<name>A0ABT3QY48_9HYPH</name>
<gene>
    <name evidence="1" type="ORF">ON753_05400</name>
</gene>
<accession>A0ABT3QY48</accession>
<keyword evidence="2" id="KW-1185">Reference proteome</keyword>
<organism evidence="1 2">
    <name type="scientific">Roseibium salinum</name>
    <dbReference type="NCBI Taxonomy" id="1604349"/>
    <lineage>
        <taxon>Bacteria</taxon>
        <taxon>Pseudomonadati</taxon>
        <taxon>Pseudomonadota</taxon>
        <taxon>Alphaproteobacteria</taxon>
        <taxon>Hyphomicrobiales</taxon>
        <taxon>Stappiaceae</taxon>
        <taxon>Roseibium</taxon>
    </lineage>
</organism>
<dbReference type="RefSeq" id="WP_265961551.1">
    <property type="nucleotide sequence ID" value="NZ_JAPEVI010000003.1"/>
</dbReference>
<evidence type="ECO:0000313" key="2">
    <source>
        <dbReference type="Proteomes" id="UP001300261"/>
    </source>
</evidence>